<evidence type="ECO:0000256" key="1">
    <source>
        <dbReference type="SAM" id="Phobius"/>
    </source>
</evidence>
<organism evidence="2 3">
    <name type="scientific">Natrarchaeobius chitinivorans</name>
    <dbReference type="NCBI Taxonomy" id="1679083"/>
    <lineage>
        <taxon>Archaea</taxon>
        <taxon>Methanobacteriati</taxon>
        <taxon>Methanobacteriota</taxon>
        <taxon>Stenosarchaea group</taxon>
        <taxon>Halobacteria</taxon>
        <taxon>Halobacteriales</taxon>
        <taxon>Natrialbaceae</taxon>
        <taxon>Natrarchaeobius</taxon>
    </lineage>
</organism>
<keyword evidence="3" id="KW-1185">Reference proteome</keyword>
<keyword evidence="1" id="KW-1133">Transmembrane helix</keyword>
<keyword evidence="1" id="KW-0472">Membrane</keyword>
<protein>
    <submittedName>
        <fullName evidence="2">Uncharacterized protein</fullName>
    </submittedName>
</protein>
<dbReference type="Proteomes" id="UP000281431">
    <property type="component" value="Unassembled WGS sequence"/>
</dbReference>
<feature type="transmembrane region" description="Helical" evidence="1">
    <location>
        <begin position="6"/>
        <end position="23"/>
    </location>
</feature>
<evidence type="ECO:0000313" key="3">
    <source>
        <dbReference type="Proteomes" id="UP000281431"/>
    </source>
</evidence>
<name>A0A3N6MJ50_NATCH</name>
<comment type="caution">
    <text evidence="2">The sequence shown here is derived from an EMBL/GenBank/DDBJ whole genome shotgun (WGS) entry which is preliminary data.</text>
</comment>
<reference evidence="2 3" key="1">
    <citation type="submission" date="2018-10" db="EMBL/GenBank/DDBJ databases">
        <title>Natrarchaeobius chitinivorans gen. nov., sp. nov., and Natrarchaeobius haloalkaliphilus sp. nov., alkaliphilic, chitin-utilizing haloarchaea from hypersaline alkaline lakes.</title>
        <authorList>
            <person name="Sorokin D.Y."/>
            <person name="Elcheninov A.G."/>
            <person name="Kostrikina N.A."/>
            <person name="Bale N.J."/>
            <person name="Sinninghe Damste J.S."/>
            <person name="Khijniak T.V."/>
            <person name="Kublanov I.V."/>
            <person name="Toshchakov S.V."/>
        </authorList>
    </citation>
    <scope>NUCLEOTIDE SEQUENCE [LARGE SCALE GENOMIC DNA]</scope>
    <source>
        <strain evidence="2 3">AArcht7</strain>
    </source>
</reference>
<proteinExistence type="predicted"/>
<keyword evidence="1" id="KW-0812">Transmembrane</keyword>
<accession>A0A3N6MJ50</accession>
<dbReference type="EMBL" id="REFZ01000001">
    <property type="protein sequence ID" value="RQH03358.1"/>
    <property type="molecule type" value="Genomic_DNA"/>
</dbReference>
<feature type="transmembrane region" description="Helical" evidence="1">
    <location>
        <begin position="72"/>
        <end position="92"/>
    </location>
</feature>
<sequence length="97" mass="9898">MLYGLAMVWWGCAIAVDGVLAGAPSGRLGASREGVAGVLLAIGGAIYATGALTRSMPLPDDDGDGPLSSEWLWFVGVVLVVVAATIRTLGVIESVRL</sequence>
<evidence type="ECO:0000313" key="2">
    <source>
        <dbReference type="EMBL" id="RQH03358.1"/>
    </source>
</evidence>
<gene>
    <name evidence="2" type="ORF">EA472_01965</name>
</gene>
<feature type="transmembrane region" description="Helical" evidence="1">
    <location>
        <begin position="35"/>
        <end position="52"/>
    </location>
</feature>
<dbReference type="AlphaFoldDB" id="A0A3N6MJ50"/>